<gene>
    <name evidence="2" type="ORF">IWQ62_003961</name>
</gene>
<feature type="signal peptide" evidence="1">
    <location>
        <begin position="1"/>
        <end position="18"/>
    </location>
</feature>
<comment type="caution">
    <text evidence="2">The sequence shown here is derived from an EMBL/GenBank/DDBJ whole genome shotgun (WGS) entry which is preliminary data.</text>
</comment>
<dbReference type="Proteomes" id="UP001150925">
    <property type="component" value="Unassembled WGS sequence"/>
</dbReference>
<evidence type="ECO:0000256" key="1">
    <source>
        <dbReference type="SAM" id="SignalP"/>
    </source>
</evidence>
<organism evidence="2 3">
    <name type="scientific">Dispira parvispora</name>
    <dbReference type="NCBI Taxonomy" id="1520584"/>
    <lineage>
        <taxon>Eukaryota</taxon>
        <taxon>Fungi</taxon>
        <taxon>Fungi incertae sedis</taxon>
        <taxon>Zoopagomycota</taxon>
        <taxon>Kickxellomycotina</taxon>
        <taxon>Dimargaritomycetes</taxon>
        <taxon>Dimargaritales</taxon>
        <taxon>Dimargaritaceae</taxon>
        <taxon>Dispira</taxon>
    </lineage>
</organism>
<dbReference type="AlphaFoldDB" id="A0A9W8AMV9"/>
<evidence type="ECO:0000313" key="3">
    <source>
        <dbReference type="Proteomes" id="UP001150925"/>
    </source>
</evidence>
<name>A0A9W8AMV9_9FUNG</name>
<proteinExistence type="predicted"/>
<reference evidence="2" key="1">
    <citation type="submission" date="2022-07" db="EMBL/GenBank/DDBJ databases">
        <title>Phylogenomic reconstructions and comparative analyses of Kickxellomycotina fungi.</title>
        <authorList>
            <person name="Reynolds N.K."/>
            <person name="Stajich J.E."/>
            <person name="Barry K."/>
            <person name="Grigoriev I.V."/>
            <person name="Crous P."/>
            <person name="Smith M.E."/>
        </authorList>
    </citation>
    <scope>NUCLEOTIDE SEQUENCE</scope>
    <source>
        <strain evidence="2">RSA 1196</strain>
    </source>
</reference>
<keyword evidence="3" id="KW-1185">Reference proteome</keyword>
<dbReference type="EMBL" id="JANBPY010001188">
    <property type="protein sequence ID" value="KAJ1961160.1"/>
    <property type="molecule type" value="Genomic_DNA"/>
</dbReference>
<feature type="chain" id="PRO_5040774941" evidence="1">
    <location>
        <begin position="19"/>
        <end position="130"/>
    </location>
</feature>
<sequence length="130" mass="14774">MKLPTLALVFACIPSMWAFECTNANYYSNRSCRDVVENTTKEFEKAGEKGYVICVHSDDPSKAIKSYTEYFKPESSCYVIPDAVVQGDLKFDLYQHIPYSNRVSKGCQVTPVIPYSFSFDTIYVECSTQN</sequence>
<protein>
    <submittedName>
        <fullName evidence="2">Uncharacterized protein</fullName>
    </submittedName>
</protein>
<accession>A0A9W8AMV9</accession>
<keyword evidence="1" id="KW-0732">Signal</keyword>
<evidence type="ECO:0000313" key="2">
    <source>
        <dbReference type="EMBL" id="KAJ1961160.1"/>
    </source>
</evidence>